<evidence type="ECO:0000313" key="1">
    <source>
        <dbReference type="EMBL" id="MCJ8744286.1"/>
    </source>
</evidence>
<accession>A0ACC5ZAW4</accession>
<name>A0ACC5ZAW4_9TELE</name>
<keyword evidence="2" id="KW-1185">Reference proteome</keyword>
<reference evidence="1" key="1">
    <citation type="submission" date="2020-02" db="EMBL/GenBank/DDBJ databases">
        <title>Genome sequencing of the panga catfish, Pangasius djambal.</title>
        <authorList>
            <person name="Wen M."/>
            <person name="Zahm M."/>
            <person name="Roques C."/>
            <person name="Cabau C."/>
            <person name="Klopp C."/>
            <person name="Donnadieu C."/>
            <person name="Jouanno E."/>
            <person name="Avarre J.-C."/>
            <person name="Campet M."/>
            <person name="Ha T."/>
            <person name="Dugue R."/>
            <person name="Lampietro C."/>
            <person name="Louis A."/>
            <person name="Herpin A."/>
            <person name="Echchiki A."/>
            <person name="Berthelot C."/>
            <person name="Parey E."/>
            <person name="Roest-Crollius H."/>
            <person name="Braasch I."/>
            <person name="Postlethwait J.H."/>
            <person name="Bobe J."/>
            <person name="Montfort J."/>
            <person name="Bouchez O."/>
            <person name="Begum T."/>
            <person name="Schartl M."/>
            <person name="Gustiano R."/>
            <person name="Guiguen Y."/>
        </authorList>
    </citation>
    <scope>NUCLEOTIDE SEQUENCE</scope>
    <source>
        <strain evidence="1">Pdj_M5554</strain>
    </source>
</reference>
<protein>
    <submittedName>
        <fullName evidence="1">Uncharacterized protein</fullName>
    </submittedName>
</protein>
<organism evidence="1 2">
    <name type="scientific">Pangasius djambal</name>
    <dbReference type="NCBI Taxonomy" id="1691987"/>
    <lineage>
        <taxon>Eukaryota</taxon>
        <taxon>Metazoa</taxon>
        <taxon>Chordata</taxon>
        <taxon>Craniata</taxon>
        <taxon>Vertebrata</taxon>
        <taxon>Euteleostomi</taxon>
        <taxon>Actinopterygii</taxon>
        <taxon>Neopterygii</taxon>
        <taxon>Teleostei</taxon>
        <taxon>Ostariophysi</taxon>
        <taxon>Siluriformes</taxon>
        <taxon>Pangasiidae</taxon>
        <taxon>Pangasius</taxon>
    </lineage>
</organism>
<gene>
    <name evidence="1" type="ORF">PDJAM_G00116800</name>
</gene>
<sequence length="64" mass="7692">MGNSHNFSFDEEYDSTWDDETDDEETRESPMHWSLSPKRNTYAAKDMQTFRHKCQVSCNMHHIH</sequence>
<proteinExistence type="predicted"/>
<evidence type="ECO:0000313" key="2">
    <source>
        <dbReference type="Proteomes" id="UP000830395"/>
    </source>
</evidence>
<comment type="caution">
    <text evidence="1">The sequence shown here is derived from an EMBL/GenBank/DDBJ whole genome shotgun (WGS) entry which is preliminary data.</text>
</comment>
<dbReference type="EMBL" id="CM040994">
    <property type="protein sequence ID" value="MCJ8744286.1"/>
    <property type="molecule type" value="Genomic_DNA"/>
</dbReference>
<dbReference type="Proteomes" id="UP000830395">
    <property type="component" value="Chromosome 20"/>
</dbReference>